<evidence type="ECO:0000313" key="4">
    <source>
        <dbReference type="EMBL" id="ENO85608.1"/>
    </source>
</evidence>
<evidence type="ECO:0000256" key="1">
    <source>
        <dbReference type="ARBA" id="ARBA00022630"/>
    </source>
</evidence>
<dbReference type="InterPro" id="IPR004113">
    <property type="entry name" value="FAD-bd_oxidored_4_C"/>
</dbReference>
<name>N6YTV3_9RHOO</name>
<dbReference type="SUPFAM" id="SSF55103">
    <property type="entry name" value="FAD-linked oxidases, C-terminal domain"/>
    <property type="match status" value="1"/>
</dbReference>
<feature type="domain" description="FAD-binding oxidoreductase/transferase type 4 C-terminal" evidence="3">
    <location>
        <begin position="40"/>
        <end position="58"/>
    </location>
</feature>
<evidence type="ECO:0000313" key="5">
    <source>
        <dbReference type="Proteomes" id="UP000013047"/>
    </source>
</evidence>
<dbReference type="AlphaFoldDB" id="N6YTV3"/>
<gene>
    <name evidence="4" type="primary">glcE</name>
    <name evidence="4" type="ORF">C667_24034</name>
</gene>
<protein>
    <submittedName>
        <fullName evidence="4">Glycolate oxidase FAD binding subunit</fullName>
    </submittedName>
</protein>
<accession>N6YTV3</accession>
<dbReference type="RefSeq" id="WP_004391583.1">
    <property type="nucleotide sequence ID" value="NZ_AMXF01000552.1"/>
</dbReference>
<dbReference type="Proteomes" id="UP000013047">
    <property type="component" value="Unassembled WGS sequence"/>
</dbReference>
<keyword evidence="5" id="KW-1185">Reference proteome</keyword>
<organism evidence="4 5">
    <name type="scientific">Thauera phenylacetica B4P</name>
    <dbReference type="NCBI Taxonomy" id="1234382"/>
    <lineage>
        <taxon>Bacteria</taxon>
        <taxon>Pseudomonadati</taxon>
        <taxon>Pseudomonadota</taxon>
        <taxon>Betaproteobacteria</taxon>
        <taxon>Rhodocyclales</taxon>
        <taxon>Zoogloeaceae</taxon>
        <taxon>Thauera</taxon>
    </lineage>
</organism>
<dbReference type="InterPro" id="IPR016164">
    <property type="entry name" value="FAD-linked_Oxase-like_C"/>
</dbReference>
<keyword evidence="2" id="KW-0274">FAD</keyword>
<dbReference type="Pfam" id="PF02913">
    <property type="entry name" value="FAD-oxidase_C"/>
    <property type="match status" value="1"/>
</dbReference>
<evidence type="ECO:0000256" key="2">
    <source>
        <dbReference type="ARBA" id="ARBA00022827"/>
    </source>
</evidence>
<feature type="non-terminal residue" evidence="4">
    <location>
        <position position="1"/>
    </location>
</feature>
<dbReference type="GO" id="GO:0003824">
    <property type="term" value="F:catalytic activity"/>
    <property type="evidence" value="ECO:0007669"/>
    <property type="project" value="InterPro"/>
</dbReference>
<dbReference type="GO" id="GO:0050660">
    <property type="term" value="F:flavin adenine dinucleotide binding"/>
    <property type="evidence" value="ECO:0007669"/>
    <property type="project" value="InterPro"/>
</dbReference>
<evidence type="ECO:0000259" key="3">
    <source>
        <dbReference type="Pfam" id="PF02913"/>
    </source>
</evidence>
<keyword evidence="1" id="KW-0285">Flavoprotein</keyword>
<proteinExistence type="predicted"/>
<dbReference type="EMBL" id="AMXF01000552">
    <property type="protein sequence ID" value="ENO85608.1"/>
    <property type="molecule type" value="Genomic_DNA"/>
</dbReference>
<comment type="caution">
    <text evidence="4">The sequence shown here is derived from an EMBL/GenBank/DDBJ whole genome shotgun (WGS) entry which is preliminary data.</text>
</comment>
<reference evidence="4 5" key="1">
    <citation type="submission" date="2012-09" db="EMBL/GenBank/DDBJ databases">
        <title>Draft Genome Sequences of 6 Strains from Genus Thauera.</title>
        <authorList>
            <person name="Liu B."/>
            <person name="Shapleigh J.P."/>
            <person name="Frostegard A.H."/>
        </authorList>
    </citation>
    <scope>NUCLEOTIDE SEQUENCE [LARGE SCALE GENOMIC DNA]</scope>
    <source>
        <strain evidence="4 5">B4P</strain>
    </source>
</reference>
<sequence>VDARAVRARAVELGGHATAFRAGDRAAGVFQPLAAPLAVVHRRLKLAFDPAGIFNPGRLYPEL</sequence>
<dbReference type="InterPro" id="IPR016171">
    <property type="entry name" value="Vanillyl_alc_oxidase_C-sub2"/>
</dbReference>
<dbReference type="Gene3D" id="1.10.45.10">
    <property type="entry name" value="Vanillyl-alcohol Oxidase, Chain A, domain 4"/>
    <property type="match status" value="1"/>
</dbReference>